<evidence type="ECO:0000313" key="1">
    <source>
        <dbReference type="EMBL" id="OMO58147.1"/>
    </source>
</evidence>
<gene>
    <name evidence="1" type="ORF">CCACVL1_25557</name>
</gene>
<dbReference type="Gramene" id="OMO58147">
    <property type="protein sequence ID" value="OMO58147"/>
    <property type="gene ID" value="CCACVL1_25557"/>
</dbReference>
<dbReference type="OMA" id="ITTEKCI"/>
<comment type="caution">
    <text evidence="1">The sequence shown here is derived from an EMBL/GenBank/DDBJ whole genome shotgun (WGS) entry which is preliminary data.</text>
</comment>
<evidence type="ECO:0000313" key="2">
    <source>
        <dbReference type="Proteomes" id="UP000188268"/>
    </source>
</evidence>
<dbReference type="Pfam" id="PF03140">
    <property type="entry name" value="DUF247"/>
    <property type="match status" value="2"/>
</dbReference>
<sequence length="597" mass="69419">MLNMFPEEEPSWEIQLPLHDCNEEELRLSNREEENFRSFRALKESSNNNSVPTQSSKPKPLIQRVPSILRENEDLKKYFEPRVVAIGPLHHGNPRLHQAEKAKLKLAVLFTNEHGICEHVLYKKIKNEIEGLKNCYRKKDIEEYEDEELAWMFFVDGCAVLHAIHCWTHDQQKELNIKVDLLAFARIDLFMLENQLPFQLLDLLMSSVKNREDLRNSINKFINDMITVAAGNEQLPAKEDQEQSHHLLALLRERLLVKSETTPNKDNHWWIGNKLLSCGPKEANKTFRSINELTEAGVCVIPSETSSLRDIHFSVRFLGTLKVPRIVVDDSTGAKFMNLVAYEMCPDFENDFGVTSYLCFLESLIDTARDVKKLRHSGMLLNHMGSDEDVANLFNTITTDLVPDLGTYKQVTDDIRKYCDNTWTTTLAKFWCNYTPQETIISVEERNFHLSNSELEKLGSLEQALDGDSNAQPLIQRVPSILARKKDFQKHFRPKMIAIGPLHHDDPDLQKAEKLKHKLAAYFIKEHGLEKEMLYSKIKMEIGNLKKCYNPKEFEQYYDDDDEKSAGCSFWMVVHFYKQFIYSMLLTKRLQRRSYVI</sequence>
<accession>A0A1R3GJB1</accession>
<protein>
    <submittedName>
        <fullName evidence="1">Uncharacterized protein</fullName>
    </submittedName>
</protein>
<dbReference type="EMBL" id="AWWV01014245">
    <property type="protein sequence ID" value="OMO58147.1"/>
    <property type="molecule type" value="Genomic_DNA"/>
</dbReference>
<proteinExistence type="predicted"/>
<dbReference type="OrthoDB" id="1849062at2759"/>
<dbReference type="PANTHER" id="PTHR31170:SF25">
    <property type="entry name" value="BNAA09G04570D PROTEIN"/>
    <property type="match status" value="1"/>
</dbReference>
<dbReference type="STRING" id="210143.A0A1R3GJB1"/>
<dbReference type="PANTHER" id="PTHR31170">
    <property type="entry name" value="BNAC04G53230D PROTEIN"/>
    <property type="match status" value="1"/>
</dbReference>
<dbReference type="AlphaFoldDB" id="A0A1R3GJB1"/>
<name>A0A1R3GJB1_COCAP</name>
<dbReference type="Proteomes" id="UP000188268">
    <property type="component" value="Unassembled WGS sequence"/>
</dbReference>
<organism evidence="1 2">
    <name type="scientific">Corchorus capsularis</name>
    <name type="common">Jute</name>
    <dbReference type="NCBI Taxonomy" id="210143"/>
    <lineage>
        <taxon>Eukaryota</taxon>
        <taxon>Viridiplantae</taxon>
        <taxon>Streptophyta</taxon>
        <taxon>Embryophyta</taxon>
        <taxon>Tracheophyta</taxon>
        <taxon>Spermatophyta</taxon>
        <taxon>Magnoliopsida</taxon>
        <taxon>eudicotyledons</taxon>
        <taxon>Gunneridae</taxon>
        <taxon>Pentapetalae</taxon>
        <taxon>rosids</taxon>
        <taxon>malvids</taxon>
        <taxon>Malvales</taxon>
        <taxon>Malvaceae</taxon>
        <taxon>Grewioideae</taxon>
        <taxon>Apeibeae</taxon>
        <taxon>Corchorus</taxon>
    </lineage>
</organism>
<dbReference type="InterPro" id="IPR004158">
    <property type="entry name" value="DUF247_pln"/>
</dbReference>
<keyword evidence="2" id="KW-1185">Reference proteome</keyword>
<reference evidence="1 2" key="1">
    <citation type="submission" date="2013-09" db="EMBL/GenBank/DDBJ databases">
        <title>Corchorus capsularis genome sequencing.</title>
        <authorList>
            <person name="Alam M."/>
            <person name="Haque M.S."/>
            <person name="Islam M.S."/>
            <person name="Emdad E.M."/>
            <person name="Islam M.M."/>
            <person name="Ahmed B."/>
            <person name="Halim A."/>
            <person name="Hossen Q.M.M."/>
            <person name="Hossain M.Z."/>
            <person name="Ahmed R."/>
            <person name="Khan M.M."/>
            <person name="Islam R."/>
            <person name="Rashid M.M."/>
            <person name="Khan S.A."/>
            <person name="Rahman M.S."/>
            <person name="Alam M."/>
        </authorList>
    </citation>
    <scope>NUCLEOTIDE SEQUENCE [LARGE SCALE GENOMIC DNA]</scope>
    <source>
        <strain evidence="2">cv. CVL-1</strain>
        <tissue evidence="1">Whole seedling</tissue>
    </source>
</reference>